<dbReference type="PANTHER" id="PTHR30576">
    <property type="entry name" value="COLANIC BIOSYNTHESIS UDP-GLUCOSE LIPID CARRIER TRANSFERASE"/>
    <property type="match status" value="1"/>
</dbReference>
<accession>A0A1G1XZA7</accession>
<dbReference type="GO" id="GO:0016780">
    <property type="term" value="F:phosphotransferase activity, for other substituted phosphate groups"/>
    <property type="evidence" value="ECO:0007669"/>
    <property type="project" value="TreeGrafter"/>
</dbReference>
<protein>
    <recommendedName>
        <fullName evidence="3">Bacterial sugar transferase domain-containing protein</fullName>
    </recommendedName>
</protein>
<dbReference type="InterPro" id="IPR003362">
    <property type="entry name" value="Bact_transf"/>
</dbReference>
<feature type="domain" description="Bacterial sugar transferase" evidence="3">
    <location>
        <begin position="24"/>
        <end position="222"/>
    </location>
</feature>
<dbReference type="AlphaFoldDB" id="A0A1G1XZA7"/>
<evidence type="ECO:0000256" key="1">
    <source>
        <dbReference type="ARBA" id="ARBA00006464"/>
    </source>
</evidence>
<feature type="transmembrane region" description="Helical" evidence="2">
    <location>
        <begin position="26"/>
        <end position="50"/>
    </location>
</feature>
<dbReference type="STRING" id="1797532.A2729_00270"/>
<comment type="similarity">
    <text evidence="1">Belongs to the bacterial sugar transferase family.</text>
</comment>
<keyword evidence="2" id="KW-0812">Transmembrane</keyword>
<organism evidence="4 5">
    <name type="scientific">Candidatus Buchananbacteria bacterium RIFCSPHIGHO2_01_FULL_39_14</name>
    <dbReference type="NCBI Taxonomy" id="1797532"/>
    <lineage>
        <taxon>Bacteria</taxon>
        <taxon>Candidatus Buchananiibacteriota</taxon>
    </lineage>
</organism>
<comment type="caution">
    <text evidence="4">The sequence shown here is derived from an EMBL/GenBank/DDBJ whole genome shotgun (WGS) entry which is preliminary data.</text>
</comment>
<gene>
    <name evidence="4" type="ORF">A2729_00270</name>
</gene>
<dbReference type="Pfam" id="PF02397">
    <property type="entry name" value="Bac_transf"/>
    <property type="match status" value="1"/>
</dbReference>
<reference evidence="4 5" key="1">
    <citation type="journal article" date="2016" name="Nat. Commun.">
        <title>Thousands of microbial genomes shed light on interconnected biogeochemical processes in an aquifer system.</title>
        <authorList>
            <person name="Anantharaman K."/>
            <person name="Brown C.T."/>
            <person name="Hug L.A."/>
            <person name="Sharon I."/>
            <person name="Castelle C.J."/>
            <person name="Probst A.J."/>
            <person name="Thomas B.C."/>
            <person name="Singh A."/>
            <person name="Wilkins M.J."/>
            <person name="Karaoz U."/>
            <person name="Brodie E.L."/>
            <person name="Williams K.H."/>
            <person name="Hubbard S.S."/>
            <person name="Banfield J.F."/>
        </authorList>
    </citation>
    <scope>NUCLEOTIDE SEQUENCE [LARGE SCALE GENOMIC DNA]</scope>
</reference>
<name>A0A1G1XZA7_9BACT</name>
<evidence type="ECO:0000259" key="3">
    <source>
        <dbReference type="Pfam" id="PF02397"/>
    </source>
</evidence>
<dbReference type="PANTHER" id="PTHR30576:SF0">
    <property type="entry name" value="UNDECAPRENYL-PHOSPHATE N-ACETYLGALACTOSAMINYL 1-PHOSPHATE TRANSFERASE-RELATED"/>
    <property type="match status" value="1"/>
</dbReference>
<dbReference type="Proteomes" id="UP000178930">
    <property type="component" value="Unassembled WGS sequence"/>
</dbReference>
<dbReference type="EMBL" id="MHIB01000003">
    <property type="protein sequence ID" value="OGY45264.1"/>
    <property type="molecule type" value="Genomic_DNA"/>
</dbReference>
<evidence type="ECO:0000313" key="4">
    <source>
        <dbReference type="EMBL" id="OGY45264.1"/>
    </source>
</evidence>
<keyword evidence="2" id="KW-0472">Membrane</keyword>
<sequence>MKIQTDPNLTAIKFDQIVPCPLAKRLFDFCLTVLALIIFSPLIFLIYLAIKINGLINPADRGPFLYQETRISQGQPFNFYKIRIFKVEAIKQALGGIGIVHTKALEKRPENLTAVGKIIKKFYLDEIGQLINVLKGEMSLVGTRPWNPATYEREINLGIYRKKVIKAGITGLVQITKGHHQNYLGSDRGLDDYYINFCRTHSPGQILFFDLKIIFLSLIKLLRGEGL</sequence>
<proteinExistence type="inferred from homology"/>
<keyword evidence="2" id="KW-1133">Transmembrane helix</keyword>
<evidence type="ECO:0000256" key="2">
    <source>
        <dbReference type="SAM" id="Phobius"/>
    </source>
</evidence>
<evidence type="ECO:0000313" key="5">
    <source>
        <dbReference type="Proteomes" id="UP000178930"/>
    </source>
</evidence>